<protein>
    <submittedName>
        <fullName evidence="2">Uncharacterized protein</fullName>
    </submittedName>
</protein>
<organism evidence="2">
    <name type="scientific">Ensete ventricosum</name>
    <name type="common">Abyssinian banana</name>
    <name type="synonym">Musa ensete</name>
    <dbReference type="NCBI Taxonomy" id="4639"/>
    <lineage>
        <taxon>Eukaryota</taxon>
        <taxon>Viridiplantae</taxon>
        <taxon>Streptophyta</taxon>
        <taxon>Embryophyta</taxon>
        <taxon>Tracheophyta</taxon>
        <taxon>Spermatophyta</taxon>
        <taxon>Magnoliopsida</taxon>
        <taxon>Liliopsida</taxon>
        <taxon>Zingiberales</taxon>
        <taxon>Musaceae</taxon>
        <taxon>Ensete</taxon>
    </lineage>
</organism>
<dbReference type="EMBL" id="KV875607">
    <property type="protein sequence ID" value="RZR71934.1"/>
    <property type="molecule type" value="Genomic_DNA"/>
</dbReference>
<evidence type="ECO:0000313" key="2">
    <source>
        <dbReference type="EMBL" id="RZR71934.1"/>
    </source>
</evidence>
<proteinExistence type="predicted"/>
<dbReference type="AlphaFoldDB" id="A0A445MCJ3"/>
<evidence type="ECO:0000256" key="1">
    <source>
        <dbReference type="SAM" id="MobiDB-lite"/>
    </source>
</evidence>
<dbReference type="Proteomes" id="UP000290560">
    <property type="component" value="Unassembled WGS sequence"/>
</dbReference>
<gene>
    <name evidence="2" type="ORF">BHM03_00008842</name>
</gene>
<feature type="compositionally biased region" description="Basic and acidic residues" evidence="1">
    <location>
        <begin position="123"/>
        <end position="133"/>
    </location>
</feature>
<accession>A0A445MCJ3</accession>
<reference evidence="2" key="1">
    <citation type="journal article" date="2018" name="Data Brief">
        <title>Genome sequence data from 17 accessions of Ensete ventricosum, a staple food crop for millions in Ethiopia.</title>
        <authorList>
            <person name="Yemataw Z."/>
            <person name="Muzemil S."/>
            <person name="Ambachew D."/>
            <person name="Tripathi L."/>
            <person name="Tesfaye K."/>
            <person name="Chala A."/>
            <person name="Farbos A."/>
            <person name="O'Neill P."/>
            <person name="Moore K."/>
            <person name="Grant M."/>
            <person name="Studholme D.J."/>
        </authorList>
    </citation>
    <scope>NUCLEOTIDE SEQUENCE [LARGE SCALE GENOMIC DNA]</scope>
    <source>
        <tissue evidence="2">Leaf</tissue>
    </source>
</reference>
<sequence>MEWWVRGPPSTQCKSRGEATRVKLGEMSKRMKGVDVEDGTWSGGTKVSLERGQGHELLQRQEQDQEHVIPWVLHSDGADSSCIVPKTKGASRYMHLISKMHLTEELRATGELDCSSAYIRLREPNKSEDKTEGVEAGGRKGRGSDNESRGAQPPKSQALVKIEVDSEECHSGKGGSIDHEERDADARQQIAVPWAWQRHGTAEAGLSWSHRSLALMEGERWL</sequence>
<feature type="region of interest" description="Disordered" evidence="1">
    <location>
        <begin position="123"/>
        <end position="158"/>
    </location>
</feature>
<name>A0A445MCJ3_ENSVE</name>